<dbReference type="PRINTS" id="PR01033">
    <property type="entry name" value="PHYTOCHROME"/>
</dbReference>
<dbReference type="SUPFAM" id="SSF55781">
    <property type="entry name" value="GAF domain-like"/>
    <property type="match status" value="2"/>
</dbReference>
<name>A0A1H8KS25_9SPHI</name>
<dbReference type="GO" id="GO:0009584">
    <property type="term" value="P:detection of visible light"/>
    <property type="evidence" value="ECO:0007669"/>
    <property type="project" value="InterPro"/>
</dbReference>
<reference evidence="13" key="1">
    <citation type="submission" date="2016-10" db="EMBL/GenBank/DDBJ databases">
        <authorList>
            <person name="Varghese N."/>
            <person name="Submissions S."/>
        </authorList>
    </citation>
    <scope>NUCLEOTIDE SEQUENCE [LARGE SCALE GENOMIC DNA]</scope>
    <source>
        <strain evidence="13">Gh-48</strain>
    </source>
</reference>
<keyword evidence="10" id="KW-0675">Receptor</keyword>
<keyword evidence="3" id="KW-0716">Sensory transduction</keyword>
<keyword evidence="4" id="KW-0808">Transferase</keyword>
<dbReference type="GO" id="GO:0000160">
    <property type="term" value="P:phosphorelay signal transduction system"/>
    <property type="evidence" value="ECO:0007669"/>
    <property type="project" value="UniProtKB-KW"/>
</dbReference>
<dbReference type="AlphaFoldDB" id="A0A1H8KS25"/>
<dbReference type="GO" id="GO:0005524">
    <property type="term" value="F:ATP binding"/>
    <property type="evidence" value="ECO:0007669"/>
    <property type="project" value="UniProtKB-KW"/>
</dbReference>
<evidence type="ECO:0000256" key="9">
    <source>
        <dbReference type="ARBA" id="ARBA00023012"/>
    </source>
</evidence>
<evidence type="ECO:0000313" key="13">
    <source>
        <dbReference type="Proteomes" id="UP000198942"/>
    </source>
</evidence>
<dbReference type="Pfam" id="PF08446">
    <property type="entry name" value="PAS_2"/>
    <property type="match status" value="1"/>
</dbReference>
<dbReference type="InterPro" id="IPR003018">
    <property type="entry name" value="GAF"/>
</dbReference>
<dbReference type="GO" id="GO:0009881">
    <property type="term" value="F:photoreceptor activity"/>
    <property type="evidence" value="ECO:0007669"/>
    <property type="project" value="UniProtKB-KW"/>
</dbReference>
<evidence type="ECO:0000256" key="5">
    <source>
        <dbReference type="ARBA" id="ARBA00022741"/>
    </source>
</evidence>
<dbReference type="PANTHER" id="PTHR43065:SF10">
    <property type="entry name" value="PEROXIDE STRESS-ACTIVATED HISTIDINE KINASE MAK3"/>
    <property type="match status" value="1"/>
</dbReference>
<keyword evidence="8" id="KW-0157">Chromophore</keyword>
<dbReference type="PANTHER" id="PTHR43065">
    <property type="entry name" value="SENSOR HISTIDINE KINASE"/>
    <property type="match status" value="1"/>
</dbReference>
<dbReference type="InterPro" id="IPR029016">
    <property type="entry name" value="GAF-like_dom_sf"/>
</dbReference>
<dbReference type="InterPro" id="IPR001294">
    <property type="entry name" value="Phytochrome"/>
</dbReference>
<dbReference type="InterPro" id="IPR043150">
    <property type="entry name" value="Phytochrome_PHY_sf"/>
</dbReference>
<dbReference type="EMBL" id="FOCL01000004">
    <property type="protein sequence ID" value="SEN95621.1"/>
    <property type="molecule type" value="Genomic_DNA"/>
</dbReference>
<dbReference type="Pfam" id="PF00360">
    <property type="entry name" value="PHY"/>
    <property type="match status" value="1"/>
</dbReference>
<evidence type="ECO:0000313" key="12">
    <source>
        <dbReference type="EMBL" id="SEN95621.1"/>
    </source>
</evidence>
<evidence type="ECO:0000256" key="10">
    <source>
        <dbReference type="ARBA" id="ARBA00023170"/>
    </source>
</evidence>
<keyword evidence="2" id="KW-0597">Phosphoprotein</keyword>
<dbReference type="InterPro" id="IPR013654">
    <property type="entry name" value="PAS_2"/>
</dbReference>
<keyword evidence="7" id="KW-0067">ATP-binding</keyword>
<dbReference type="InterPro" id="IPR016132">
    <property type="entry name" value="Phyto_chromo_attachment"/>
</dbReference>
<dbReference type="GO" id="GO:0006355">
    <property type="term" value="P:regulation of DNA-templated transcription"/>
    <property type="evidence" value="ECO:0007669"/>
    <property type="project" value="InterPro"/>
</dbReference>
<organism evidence="12 13">
    <name type="scientific">Mucilaginibacter gossypiicola</name>
    <dbReference type="NCBI Taxonomy" id="551995"/>
    <lineage>
        <taxon>Bacteria</taxon>
        <taxon>Pseudomonadati</taxon>
        <taxon>Bacteroidota</taxon>
        <taxon>Sphingobacteriia</taxon>
        <taxon>Sphingobacteriales</taxon>
        <taxon>Sphingobacteriaceae</taxon>
        <taxon>Mucilaginibacter</taxon>
    </lineage>
</organism>
<dbReference type="InterPro" id="IPR035965">
    <property type="entry name" value="PAS-like_dom_sf"/>
</dbReference>
<sequence length="506" mass="57708">MAKKKTYDSEFCGSLPLNYINVVQSYGYLLVLDQVSFHILQLSENCTDLFQEDFHEITGKELGKFADVEQLKDLQRRFAGRSKEKIPLTLNISGRRLLALAHFKDALIILEIEGADQPVERSFTNVYEEVKYAMAAIEAAETIEDASRAAVHELRKITGFDGVMMYRFDEDWNGKVIAEEKEGDLEHYLGHTFPASDVPKQARELYLKNSYRLIPDREYLPVRLYPVINPVINAFIDLSDCNLRGVAAVHLEYLKNMNVDASMSIRVIYNNTLWGLIACHHQTPHYLNFELCSVCELVSSVISNRITAILNKDVFERERELQRQQTGLIAQVYAAQDVLAGLMPEQGIHFMTAFRATGAIAVYQGIYHVTGDVPEKDTVENLMLWLQNKNTDGVFSTDQLPELFDEIVPFTAIASGLMAIPIDKDRGDYLLAFRPEVVQTINWGGDPGKTINFDPDGTKYHPRASFKIWKEQVYQTAEAWNKQELDTAENLRAFIYEFKTKQANYN</sequence>
<proteinExistence type="predicted"/>
<evidence type="ECO:0000256" key="6">
    <source>
        <dbReference type="ARBA" id="ARBA00022777"/>
    </source>
</evidence>
<gene>
    <name evidence="12" type="ORF">SAMN05192574_104744</name>
</gene>
<evidence type="ECO:0000256" key="2">
    <source>
        <dbReference type="ARBA" id="ARBA00022553"/>
    </source>
</evidence>
<evidence type="ECO:0000256" key="1">
    <source>
        <dbReference type="ARBA" id="ARBA00022543"/>
    </source>
</evidence>
<dbReference type="RefSeq" id="WP_091211870.1">
    <property type="nucleotide sequence ID" value="NZ_FOCL01000004.1"/>
</dbReference>
<keyword evidence="9" id="KW-0902">Two-component regulatory system</keyword>
<dbReference type="OrthoDB" id="9766459at2"/>
<dbReference type="SUPFAM" id="SSF55785">
    <property type="entry name" value="PYP-like sensor domain (PAS domain)"/>
    <property type="match status" value="1"/>
</dbReference>
<keyword evidence="6" id="KW-0418">Kinase</keyword>
<evidence type="ECO:0000256" key="7">
    <source>
        <dbReference type="ARBA" id="ARBA00022840"/>
    </source>
</evidence>
<dbReference type="InterPro" id="IPR013515">
    <property type="entry name" value="Phytochrome_cen-reg"/>
</dbReference>
<evidence type="ECO:0000256" key="8">
    <source>
        <dbReference type="ARBA" id="ARBA00022991"/>
    </source>
</evidence>
<dbReference type="GO" id="GO:0016301">
    <property type="term" value="F:kinase activity"/>
    <property type="evidence" value="ECO:0007669"/>
    <property type="project" value="UniProtKB-KW"/>
</dbReference>
<keyword evidence="5" id="KW-0547">Nucleotide-binding</keyword>
<evidence type="ECO:0000256" key="3">
    <source>
        <dbReference type="ARBA" id="ARBA00022606"/>
    </source>
</evidence>
<keyword evidence="13" id="KW-1185">Reference proteome</keyword>
<dbReference type="Proteomes" id="UP000198942">
    <property type="component" value="Unassembled WGS sequence"/>
</dbReference>
<protein>
    <submittedName>
        <fullName evidence="12">PAS fold-containing protein</fullName>
    </submittedName>
</protein>
<dbReference type="SMART" id="SM00065">
    <property type="entry name" value="GAF"/>
    <property type="match status" value="1"/>
</dbReference>
<feature type="domain" description="Phytochrome chromophore attachment site" evidence="11">
    <location>
        <begin position="142"/>
        <end position="300"/>
    </location>
</feature>
<accession>A0A1H8KS25</accession>
<dbReference type="Gene3D" id="3.30.450.20">
    <property type="entry name" value="PAS domain"/>
    <property type="match status" value="1"/>
</dbReference>
<dbReference type="STRING" id="551995.SAMN05192574_104744"/>
<dbReference type="Gene3D" id="3.30.450.40">
    <property type="match status" value="1"/>
</dbReference>
<evidence type="ECO:0000259" key="11">
    <source>
        <dbReference type="PROSITE" id="PS50046"/>
    </source>
</evidence>
<keyword evidence="1" id="KW-0600">Photoreceptor protein</keyword>
<dbReference type="PROSITE" id="PS50046">
    <property type="entry name" value="PHYTOCHROME_2"/>
    <property type="match status" value="1"/>
</dbReference>
<evidence type="ECO:0000256" key="4">
    <source>
        <dbReference type="ARBA" id="ARBA00022679"/>
    </source>
</evidence>
<dbReference type="Pfam" id="PF01590">
    <property type="entry name" value="GAF"/>
    <property type="match status" value="1"/>
</dbReference>
<dbReference type="Gene3D" id="3.30.450.270">
    <property type="match status" value="1"/>
</dbReference>